<organism evidence="1 2">
    <name type="scientific">Pseudoalteromonas citrea</name>
    <dbReference type="NCBI Taxonomy" id="43655"/>
    <lineage>
        <taxon>Bacteria</taxon>
        <taxon>Pseudomonadati</taxon>
        <taxon>Pseudomonadota</taxon>
        <taxon>Gammaproteobacteria</taxon>
        <taxon>Alteromonadales</taxon>
        <taxon>Pseudoalteromonadaceae</taxon>
        <taxon>Pseudoalteromonas</taxon>
    </lineage>
</organism>
<name>A0AAD4AHV5_9GAMM</name>
<gene>
    <name evidence="1" type="ORF">PCIT_a2947</name>
</gene>
<dbReference type="EMBL" id="AHBZ03000021">
    <property type="protein sequence ID" value="KAF7770008.1"/>
    <property type="molecule type" value="Genomic_DNA"/>
</dbReference>
<proteinExistence type="predicted"/>
<dbReference type="Proteomes" id="UP000016487">
    <property type="component" value="Unassembled WGS sequence"/>
</dbReference>
<dbReference type="AlphaFoldDB" id="A0AAD4AHV5"/>
<evidence type="ECO:0000313" key="2">
    <source>
        <dbReference type="Proteomes" id="UP000016487"/>
    </source>
</evidence>
<sequence length="492" mass="54232">MATIQNAVQAMVDKLVEGVDAKALSPEDQTLITNAISKLSNNARLEQALLAVAESHLDVATGELQQALTDGTNAMKNSDALLKGSNELLKSHSSQLSHIDSMESKINTIITQQVHRAASEAKPLFGLTRVESQGTSSSARTTAIFAIYDSSGETNAVRPCVVAGSTHKKNKLEYLTLSKDGRSKTVHHNPGVYENTFVQNPTDKIYSKGSSAILPLGLSTDHNNIKYEIVFNSQSQQSAEVTHYKGIFCKEVTFNSFTRPKKNLNARDKWGVKTTTDHTHSHTGVLYDNIKHCLVMVDDANSVIVEKYRDKNVVTNRTITSEAEYQQYVDAGDFTCVNFIAHVLNHPFGNARHIGALADSYEMAMANEDLSYYGYFGIENNVVKMGHDRYSAHYRFTEENKLEPLNYYFMSNSSARSSTHLAGQGEVTVALQSMLGELLGMYQYKSKPDSNNTSGGLLAMAINCINPYSNVGLLNEYLINSQYGIGRTCRAF</sequence>
<dbReference type="RefSeq" id="WP_010367966.1">
    <property type="nucleotide sequence ID" value="NZ_AHBZ03000021.1"/>
</dbReference>
<comment type="caution">
    <text evidence="1">The sequence shown here is derived from an EMBL/GenBank/DDBJ whole genome shotgun (WGS) entry which is preliminary data.</text>
</comment>
<protein>
    <submittedName>
        <fullName evidence="1">Uncharacterized protein</fullName>
    </submittedName>
</protein>
<evidence type="ECO:0000313" key="1">
    <source>
        <dbReference type="EMBL" id="KAF7770008.1"/>
    </source>
</evidence>
<accession>A0AAD4AHV5</accession>
<reference evidence="1" key="1">
    <citation type="journal article" date="2012" name="J. Bacteriol.">
        <title>Genome sequences of type strains of seven species of the marine bacterium Pseudoalteromonas.</title>
        <authorList>
            <person name="Xie B.B."/>
            <person name="Shu Y.L."/>
            <person name="Qin Q.L."/>
            <person name="Rong J.C."/>
            <person name="Zhang X.Y."/>
            <person name="Chen X.L."/>
            <person name="Shi M."/>
            <person name="He H.L."/>
            <person name="Zhou B.C."/>
            <person name="Zhang Y.Z."/>
        </authorList>
    </citation>
    <scope>NUCLEOTIDE SEQUENCE</scope>
    <source>
        <strain evidence="1">DSM 8771</strain>
    </source>
</reference>
<reference evidence="1" key="2">
    <citation type="submission" date="2015-03" db="EMBL/GenBank/DDBJ databases">
        <title>Genome sequence of Pseudoalteromonas citrea.</title>
        <authorList>
            <person name="Xie B.-B."/>
            <person name="Rong J.-C."/>
            <person name="Qin Q.-L."/>
            <person name="Zhang Y.-Z."/>
        </authorList>
    </citation>
    <scope>NUCLEOTIDE SEQUENCE</scope>
    <source>
        <strain evidence="1">DSM 8771</strain>
    </source>
</reference>